<comment type="similarity">
    <text evidence="2">Belongs to the 2-oxoacid dehydrogenase family.</text>
</comment>
<dbReference type="PANTHER" id="PTHR43178">
    <property type="entry name" value="DIHYDROLIPOAMIDE ACETYLTRANSFERASE COMPONENT OF PYRUVATE DEHYDROGENASE COMPLEX"/>
    <property type="match status" value="1"/>
</dbReference>
<evidence type="ECO:0000256" key="3">
    <source>
        <dbReference type="ARBA" id="ARBA00022679"/>
    </source>
</evidence>
<accession>A0A0F9RUC6</accession>
<dbReference type="SUPFAM" id="SSF52777">
    <property type="entry name" value="CoA-dependent acyltransferases"/>
    <property type="match status" value="1"/>
</dbReference>
<keyword evidence="5" id="KW-0012">Acyltransferase</keyword>
<evidence type="ECO:0000313" key="8">
    <source>
        <dbReference type="EMBL" id="KKN58339.1"/>
    </source>
</evidence>
<feature type="domain" description="Peripheral subunit-binding (PSBD)" evidence="7">
    <location>
        <begin position="106"/>
        <end position="143"/>
    </location>
</feature>
<evidence type="ECO:0000256" key="4">
    <source>
        <dbReference type="ARBA" id="ARBA00022823"/>
    </source>
</evidence>
<dbReference type="PROSITE" id="PS51826">
    <property type="entry name" value="PSBD"/>
    <property type="match status" value="1"/>
</dbReference>
<dbReference type="Gene3D" id="2.40.50.100">
    <property type="match status" value="1"/>
</dbReference>
<dbReference type="Pfam" id="PF00198">
    <property type="entry name" value="2-oxoacid_dh"/>
    <property type="match status" value="1"/>
</dbReference>
<dbReference type="SUPFAM" id="SSF51230">
    <property type="entry name" value="Single hybrid motif"/>
    <property type="match status" value="1"/>
</dbReference>
<organism evidence="8">
    <name type="scientific">marine sediment metagenome</name>
    <dbReference type="NCBI Taxonomy" id="412755"/>
    <lineage>
        <taxon>unclassified sequences</taxon>
        <taxon>metagenomes</taxon>
        <taxon>ecological metagenomes</taxon>
    </lineage>
</organism>
<comment type="caution">
    <text evidence="8">The sequence shown here is derived from an EMBL/GenBank/DDBJ whole genome shotgun (WGS) entry which is preliminary data.</text>
</comment>
<dbReference type="Gene3D" id="3.30.559.10">
    <property type="entry name" value="Chloramphenicol acetyltransferase-like domain"/>
    <property type="match status" value="1"/>
</dbReference>
<gene>
    <name evidence="8" type="ORF">LCGC14_0553190</name>
</gene>
<dbReference type="InterPro" id="IPR001078">
    <property type="entry name" value="2-oxoacid_DH_actylTfrase"/>
</dbReference>
<dbReference type="Pfam" id="PF00364">
    <property type="entry name" value="Biotin_lipoyl"/>
    <property type="match status" value="1"/>
</dbReference>
<keyword evidence="4" id="KW-0450">Lipoyl</keyword>
<keyword evidence="3" id="KW-0808">Transferase</keyword>
<name>A0A0F9RUC6_9ZZZZ</name>
<dbReference type="InterPro" id="IPR004167">
    <property type="entry name" value="PSBD"/>
</dbReference>
<dbReference type="PROSITE" id="PS50968">
    <property type="entry name" value="BIOTINYL_LIPOYL"/>
    <property type="match status" value="1"/>
</dbReference>
<dbReference type="GO" id="GO:0031405">
    <property type="term" value="F:lipoic acid binding"/>
    <property type="evidence" value="ECO:0007669"/>
    <property type="project" value="TreeGrafter"/>
</dbReference>
<evidence type="ECO:0000259" key="7">
    <source>
        <dbReference type="PROSITE" id="PS51826"/>
    </source>
</evidence>
<dbReference type="InterPro" id="IPR000089">
    <property type="entry name" value="Biotin_lipoyl"/>
</dbReference>
<proteinExistence type="inferred from homology"/>
<dbReference type="InterPro" id="IPR011053">
    <property type="entry name" value="Single_hybrid_motif"/>
</dbReference>
<dbReference type="CDD" id="cd06849">
    <property type="entry name" value="lipoyl_domain"/>
    <property type="match status" value="1"/>
</dbReference>
<dbReference type="GO" id="GO:0005737">
    <property type="term" value="C:cytoplasm"/>
    <property type="evidence" value="ECO:0007669"/>
    <property type="project" value="TreeGrafter"/>
</dbReference>
<dbReference type="InterPro" id="IPR036625">
    <property type="entry name" value="E3-bd_dom_sf"/>
</dbReference>
<evidence type="ECO:0000256" key="5">
    <source>
        <dbReference type="ARBA" id="ARBA00023315"/>
    </source>
</evidence>
<dbReference type="GO" id="GO:0016407">
    <property type="term" value="F:acetyltransferase activity"/>
    <property type="evidence" value="ECO:0007669"/>
    <property type="project" value="TreeGrafter"/>
</dbReference>
<dbReference type="InterPro" id="IPR023213">
    <property type="entry name" value="CAT-like_dom_sf"/>
</dbReference>
<reference evidence="8" key="1">
    <citation type="journal article" date="2015" name="Nature">
        <title>Complex archaea that bridge the gap between prokaryotes and eukaryotes.</title>
        <authorList>
            <person name="Spang A."/>
            <person name="Saw J.H."/>
            <person name="Jorgensen S.L."/>
            <person name="Zaremba-Niedzwiedzka K."/>
            <person name="Martijn J."/>
            <person name="Lind A.E."/>
            <person name="van Eijk R."/>
            <person name="Schleper C."/>
            <person name="Guy L."/>
            <person name="Ettema T.J."/>
        </authorList>
    </citation>
    <scope>NUCLEOTIDE SEQUENCE</scope>
</reference>
<evidence type="ECO:0000259" key="6">
    <source>
        <dbReference type="PROSITE" id="PS50968"/>
    </source>
</evidence>
<evidence type="ECO:0000256" key="2">
    <source>
        <dbReference type="ARBA" id="ARBA00007317"/>
    </source>
</evidence>
<dbReference type="InterPro" id="IPR050743">
    <property type="entry name" value="2-oxoacid_DH_E2_comp"/>
</dbReference>
<dbReference type="PANTHER" id="PTHR43178:SF5">
    <property type="entry name" value="LIPOAMIDE ACYLTRANSFERASE COMPONENT OF BRANCHED-CHAIN ALPHA-KETO ACID DEHYDROGENASE COMPLEX, MITOCHONDRIAL"/>
    <property type="match status" value="1"/>
</dbReference>
<evidence type="ECO:0000256" key="1">
    <source>
        <dbReference type="ARBA" id="ARBA00001938"/>
    </source>
</evidence>
<dbReference type="AlphaFoldDB" id="A0A0F9RUC6"/>
<dbReference type="Pfam" id="PF02817">
    <property type="entry name" value="E3_binding"/>
    <property type="match status" value="1"/>
</dbReference>
<feature type="domain" description="Lipoyl-binding" evidence="6">
    <location>
        <begin position="1"/>
        <end position="71"/>
    </location>
</feature>
<evidence type="ECO:0008006" key="9">
    <source>
        <dbReference type="Google" id="ProtNLM"/>
    </source>
</evidence>
<comment type="cofactor">
    <cofactor evidence="1">
        <name>(R)-lipoate</name>
        <dbReference type="ChEBI" id="CHEBI:83088"/>
    </cofactor>
</comment>
<protein>
    <recommendedName>
        <fullName evidence="9">Dihydrolipoamide acetyltransferase component of pyruvate dehydrogenase complex</fullName>
    </recommendedName>
</protein>
<dbReference type="SUPFAM" id="SSF47005">
    <property type="entry name" value="Peripheral subunit-binding domain of 2-oxo acid dehydrogenase complex"/>
    <property type="match status" value="1"/>
</dbReference>
<dbReference type="Gene3D" id="4.10.320.10">
    <property type="entry name" value="E3-binding domain"/>
    <property type="match status" value="1"/>
</dbReference>
<sequence>MPRLGETVTEGVIVKWLKKEGDKVVKEEPLVEISTDKVETDIPAPADGVLTKIEAEDGKKVIVGDVIAQLKTEGEPGVEEAKPEVIRAEARVVSAKGEPAKKAKQTLSPLVRKLAEEKKIDLAKVTGTGVQGRIRKDDVLSFAAKLEPQKPKEPIAISSATYEKKPLSAVRQQIAEHMMQSKQSTAAVSAIVEVDFKAVDRLRSKYKEDFKKSEGFSLTYLPYVARALIQALKKWPMFNSELVDNEVLIKSNINLGIAVSIKEGLIVPVIKRAEQLNILGLARAINDVATRARSGKLGVDEVHEGTFTITNNGSFGSLIQTPIIVPDQVAILSLEAITKRVVAVDDVIAIRKRAYLPLTYDHRVVDGAEASQFLVDLKNVIENADFSAEFGTEAA</sequence>
<dbReference type="EMBL" id="LAZR01000766">
    <property type="protein sequence ID" value="KKN58339.1"/>
    <property type="molecule type" value="Genomic_DNA"/>
</dbReference>